<evidence type="ECO:0000313" key="3">
    <source>
        <dbReference type="EMBL" id="ODV81399.1"/>
    </source>
</evidence>
<proteinExistence type="predicted"/>
<dbReference type="OrthoDB" id="4096756at2759"/>
<dbReference type="Proteomes" id="UP000094285">
    <property type="component" value="Unassembled WGS sequence"/>
</dbReference>
<feature type="compositionally biased region" description="Polar residues" evidence="1">
    <location>
        <begin position="67"/>
        <end position="89"/>
    </location>
</feature>
<feature type="compositionally biased region" description="Basic and acidic residues" evidence="1">
    <location>
        <begin position="586"/>
        <end position="609"/>
    </location>
</feature>
<reference evidence="4" key="1">
    <citation type="submission" date="2016-05" db="EMBL/GenBank/DDBJ databases">
        <title>Comparative genomics of biotechnologically important yeasts.</title>
        <authorList>
            <consortium name="DOE Joint Genome Institute"/>
            <person name="Riley R."/>
            <person name="Haridas S."/>
            <person name="Wolfe K.H."/>
            <person name="Lopes M.R."/>
            <person name="Hittinger C.T."/>
            <person name="Goker M."/>
            <person name="Salamov A."/>
            <person name="Wisecaver J."/>
            <person name="Long T.M."/>
            <person name="Aerts A.L."/>
            <person name="Barry K."/>
            <person name="Choi C."/>
            <person name="Clum A."/>
            <person name="Coughlan A.Y."/>
            <person name="Deshpande S."/>
            <person name="Douglass A.P."/>
            <person name="Hanson S.J."/>
            <person name="Klenk H.-P."/>
            <person name="Labutti K."/>
            <person name="Lapidus A."/>
            <person name="Lindquist E."/>
            <person name="Lipzen A."/>
            <person name="Meier-Kolthoff J.P."/>
            <person name="Ohm R.A."/>
            <person name="Otillar R.P."/>
            <person name="Pangilinan J."/>
            <person name="Peng Y."/>
            <person name="Rokas A."/>
            <person name="Rosa C.A."/>
            <person name="Scheuner C."/>
            <person name="Sibirny A.A."/>
            <person name="Slot J.C."/>
            <person name="Stielow J.B."/>
            <person name="Sun H."/>
            <person name="Kurtzman C.P."/>
            <person name="Blackwell M."/>
            <person name="Grigoriev I.V."/>
            <person name="Jeffries T.W."/>
        </authorList>
    </citation>
    <scope>NUCLEOTIDE SEQUENCE [LARGE SCALE GENOMIC DNA]</scope>
    <source>
        <strain evidence="4">NRRL Y-17324</strain>
    </source>
</reference>
<feature type="compositionally biased region" description="Polar residues" evidence="1">
    <location>
        <begin position="284"/>
        <end position="320"/>
    </location>
</feature>
<keyword evidence="2" id="KW-0812">Transmembrane</keyword>
<feature type="transmembrane region" description="Helical" evidence="2">
    <location>
        <begin position="753"/>
        <end position="779"/>
    </location>
</feature>
<feature type="region of interest" description="Disordered" evidence="1">
    <location>
        <begin position="1"/>
        <end position="90"/>
    </location>
</feature>
<gene>
    <name evidence="3" type="ORF">CANTADRAFT_19039</name>
</gene>
<feature type="compositionally biased region" description="Polar residues" evidence="1">
    <location>
        <begin position="47"/>
        <end position="60"/>
    </location>
</feature>
<feature type="region of interest" description="Disordered" evidence="1">
    <location>
        <begin position="586"/>
        <end position="627"/>
    </location>
</feature>
<keyword evidence="2" id="KW-0472">Membrane</keyword>
<protein>
    <submittedName>
        <fullName evidence="3">Uncharacterized protein</fullName>
    </submittedName>
</protein>
<accession>A0A1E4SPF1</accession>
<evidence type="ECO:0000256" key="1">
    <source>
        <dbReference type="SAM" id="MobiDB-lite"/>
    </source>
</evidence>
<feature type="region of interest" description="Disordered" evidence="1">
    <location>
        <begin position="156"/>
        <end position="199"/>
    </location>
</feature>
<dbReference type="STRING" id="984487.A0A1E4SPF1"/>
<keyword evidence="4" id="KW-1185">Reference proteome</keyword>
<evidence type="ECO:0000313" key="4">
    <source>
        <dbReference type="Proteomes" id="UP000094285"/>
    </source>
</evidence>
<feature type="region of interest" description="Disordered" evidence="1">
    <location>
        <begin position="640"/>
        <end position="728"/>
    </location>
</feature>
<feature type="compositionally biased region" description="Basic and acidic residues" evidence="1">
    <location>
        <begin position="429"/>
        <end position="443"/>
    </location>
</feature>
<keyword evidence="2" id="KW-1133">Transmembrane helix</keyword>
<feature type="compositionally biased region" description="Polar residues" evidence="1">
    <location>
        <begin position="350"/>
        <end position="367"/>
    </location>
</feature>
<feature type="compositionally biased region" description="Low complexity" evidence="1">
    <location>
        <begin position="393"/>
        <end position="409"/>
    </location>
</feature>
<dbReference type="EMBL" id="KV453909">
    <property type="protein sequence ID" value="ODV81399.1"/>
    <property type="molecule type" value="Genomic_DNA"/>
</dbReference>
<evidence type="ECO:0000256" key="2">
    <source>
        <dbReference type="SAM" id="Phobius"/>
    </source>
</evidence>
<name>A0A1E4SPF1_9ASCO</name>
<dbReference type="RefSeq" id="XP_020066521.1">
    <property type="nucleotide sequence ID" value="XM_020206399.1"/>
</dbReference>
<feature type="compositionally biased region" description="Low complexity" evidence="1">
    <location>
        <begin position="15"/>
        <end position="37"/>
    </location>
</feature>
<dbReference type="AlphaFoldDB" id="A0A1E4SPF1"/>
<organism evidence="3 4">
    <name type="scientific">Suhomyces tanzawaensis NRRL Y-17324</name>
    <dbReference type="NCBI Taxonomy" id="984487"/>
    <lineage>
        <taxon>Eukaryota</taxon>
        <taxon>Fungi</taxon>
        <taxon>Dikarya</taxon>
        <taxon>Ascomycota</taxon>
        <taxon>Saccharomycotina</taxon>
        <taxon>Pichiomycetes</taxon>
        <taxon>Debaryomycetaceae</taxon>
        <taxon>Suhomyces</taxon>
    </lineage>
</organism>
<feature type="compositionally biased region" description="Basic and acidic residues" evidence="1">
    <location>
        <begin position="703"/>
        <end position="728"/>
    </location>
</feature>
<feature type="compositionally biased region" description="Basic and acidic residues" evidence="1">
    <location>
        <begin position="325"/>
        <end position="347"/>
    </location>
</feature>
<sequence>MKEEKNRPPQEPKELQQAQHGAQESQQAQQGAQESLQPHLAVGLPLSLSQASGSTPTNPLNAPIPGTPQSHSSGLNSGEQELTSPSKSIRNFFRNRASAYSIESISEEPELARNKAKKNSFISLGSELAPSRSPAKSISGGINSLIQLKFAKSRSSITSSASVPPDPNTPDKPTTIDDFADTSSSELSKQDGYDSESINSILDEYEARESKAFTPEQTTPTPHNFVFREEFDESDSTKASLQKRSSVKTIESIGSAANILHPRPPPLTSVASFNRPRPSIDVALSNSYSDSIPTPTSGKRTSGSSSNDSYLMSAPNSATSAKFRFHNDKIEPIMRTNDPRRVKDRAKVISASSNVDVNRSSLMTNMSDPDIDVKYPEPDVTPSQTPLRRPQKTNTDSNPGSSDSNPPHSIQSDPIEFQDSPETQGSNAVKKDEHRLSEVRFADDTGEEVAEVDETALKENTTAYRLLLINSDETALKNSSTMSDDTKRETFRSSLSSGELLNTLENYYDKKPGNASGSGSSVNQLANKSFAPQASSTLRYSLDYPRGEIANLTAGLDSNTELPVMLYKVQDKDYDEGNQRWSVYEHKRASDNQQHKPQKSSDSDSDHGLAKFPPSAPQKLYATGGRSDSAQTFKSAFSQFPMTTSNLPPVPVPSIPRSGSNQDYIDQNFNAHIGDFRRDRPRSVSNKPSLGSLRSPAPPPPAKMRDQPERIFGDKEDGSSSKSSKDSFDLDEIEKQIQDIHQQEPHQKHSHYLVGYFVAMMVLGLIVPPIYFLVSLGVFDSTNTTQQYYPGLANGRGLVKRFSKTQKLVSLALGIFWFVVVLAMIGIGIGLGVTRES</sequence>
<feature type="compositionally biased region" description="Polar residues" evidence="1">
    <location>
        <begin position="657"/>
        <end position="670"/>
    </location>
</feature>
<feature type="compositionally biased region" description="Basic and acidic residues" evidence="1">
    <location>
        <begin position="1"/>
        <end position="14"/>
    </location>
</feature>
<dbReference type="GeneID" id="30980536"/>
<feature type="region of interest" description="Disordered" evidence="1">
    <location>
        <begin position="279"/>
        <end position="447"/>
    </location>
</feature>
<feature type="transmembrane region" description="Helical" evidence="2">
    <location>
        <begin position="808"/>
        <end position="833"/>
    </location>
</feature>